<dbReference type="InterPro" id="IPR056789">
    <property type="entry name" value="LRR_R13L1-DRL21"/>
</dbReference>
<evidence type="ECO:0000313" key="2">
    <source>
        <dbReference type="EMBL" id="ESW35862.1"/>
    </source>
</evidence>
<dbReference type="EMBL" id="KI548753">
    <property type="protein sequence ID" value="ESW35862.1"/>
    <property type="molecule type" value="Genomic_DNA"/>
</dbReference>
<dbReference type="STRING" id="3885.V7D0C4"/>
<name>V7D0C4_PHAVU</name>
<dbReference type="AlphaFoldDB" id="V7D0C4"/>
<reference evidence="2" key="1">
    <citation type="submission" date="2013-04" db="EMBL/GenBank/DDBJ databases">
        <authorList>
            <person name="Schmutz J."/>
            <person name="McClean P."/>
            <person name="Shu S."/>
            <person name="Cregan P."/>
            <person name="Rokhsar D."/>
            <person name="Jackson S."/>
        </authorList>
    </citation>
    <scope>NUCLEOTIDE SEQUENCE</scope>
</reference>
<protein>
    <recommendedName>
        <fullName evidence="1">R13L1/DRL21-like LRR repeat region domain-containing protein</fullName>
    </recommendedName>
</protein>
<dbReference type="Gramene" id="ESW35862">
    <property type="protein sequence ID" value="ESW35862"/>
    <property type="gene ID" value="PHAVU_L009600g"/>
</dbReference>
<feature type="domain" description="R13L1/DRL21-like LRR repeat region" evidence="1">
    <location>
        <begin position="33"/>
        <end position="151"/>
    </location>
</feature>
<dbReference type="OMA" id="CANCEHL"/>
<dbReference type="SUPFAM" id="SSF52058">
    <property type="entry name" value="L domain-like"/>
    <property type="match status" value="1"/>
</dbReference>
<dbReference type="OrthoDB" id="1436868at2759"/>
<evidence type="ECO:0000259" key="1">
    <source>
        <dbReference type="Pfam" id="PF25019"/>
    </source>
</evidence>
<dbReference type="eggNOG" id="KOG4658">
    <property type="taxonomic scope" value="Eukaryota"/>
</dbReference>
<accession>V7D0C4</accession>
<proteinExistence type="predicted"/>
<sequence>MPMHFGELKNLQVLSTFFVDKNSELSTKQLGGLGGLNLHGRLSINDVQNIGNPLDALKANLKDKRLVELKLKWKSDHMHDESRKENEVLQNLQPSNHLENLSIRNYNGSEFPSWEFDNSNLVFLKLEDCKYCLCLPSLGLLSSLKTLEIEGFDGIVSVGAEFYGSNSSFASLDCLEFQNMKEWEEWECKTTSFPRLEELYVGGCPKLKGTKVVVSDELRISGNSMDTSHTDGIFRLHFFPKLRSLKLIDCQNLRRVSQEYAHNHLMNLNIDDCHFPEKSSTCYTS</sequence>
<gene>
    <name evidence="2" type="ORF">PHAVU_L009600g</name>
</gene>
<dbReference type="PANTHER" id="PTHR47186:SF43">
    <property type="entry name" value="TYPE DISEASE RESISTANCE PROTEIN CNL-J3, PUTATIVE-RELATED"/>
    <property type="match status" value="1"/>
</dbReference>
<organism evidence="2">
    <name type="scientific">Phaseolus vulgaris</name>
    <name type="common">Kidney bean</name>
    <name type="synonym">French bean</name>
    <dbReference type="NCBI Taxonomy" id="3885"/>
    <lineage>
        <taxon>Eukaryota</taxon>
        <taxon>Viridiplantae</taxon>
        <taxon>Streptophyta</taxon>
        <taxon>Embryophyta</taxon>
        <taxon>Tracheophyta</taxon>
        <taxon>Spermatophyta</taxon>
        <taxon>Magnoliopsida</taxon>
        <taxon>eudicotyledons</taxon>
        <taxon>Gunneridae</taxon>
        <taxon>Pentapetalae</taxon>
        <taxon>rosids</taxon>
        <taxon>fabids</taxon>
        <taxon>Fabales</taxon>
        <taxon>Fabaceae</taxon>
        <taxon>Papilionoideae</taxon>
        <taxon>50 kb inversion clade</taxon>
        <taxon>NPAAA clade</taxon>
        <taxon>indigoferoid/millettioid clade</taxon>
        <taxon>Phaseoleae</taxon>
        <taxon>Phaseolus</taxon>
    </lineage>
</organism>
<dbReference type="InterPro" id="IPR032675">
    <property type="entry name" value="LRR_dom_sf"/>
</dbReference>
<dbReference type="PANTHER" id="PTHR47186">
    <property type="entry name" value="LEUCINE-RICH REPEAT-CONTAINING PROTEIN 57"/>
    <property type="match status" value="1"/>
</dbReference>
<dbReference type="Gene3D" id="3.80.10.10">
    <property type="entry name" value="Ribonuclease Inhibitor"/>
    <property type="match status" value="1"/>
</dbReference>
<dbReference type="SMR" id="V7D0C4"/>
<dbReference type="Pfam" id="PF25019">
    <property type="entry name" value="LRR_R13L1-DRL21"/>
    <property type="match status" value="1"/>
</dbReference>